<dbReference type="SUPFAM" id="SSF143968">
    <property type="entry name" value="UbiD C-terminal domain-like"/>
    <property type="match status" value="1"/>
</dbReference>
<feature type="domain" description="3-octaprenyl-4-hydroxybenzoate carboxy-lyase-like Rift-related" evidence="2">
    <location>
        <begin position="141"/>
        <end position="327"/>
    </location>
</feature>
<reference evidence="6" key="1">
    <citation type="journal article" date="2019" name="Int. J. Syst. Evol. Microbiol.">
        <title>The Global Catalogue of Microorganisms (GCM) 10K type strain sequencing project: providing services to taxonomists for standard genome sequencing and annotation.</title>
        <authorList>
            <consortium name="The Broad Institute Genomics Platform"/>
            <consortium name="The Broad Institute Genome Sequencing Center for Infectious Disease"/>
            <person name="Wu L."/>
            <person name="Ma J."/>
        </authorList>
    </citation>
    <scope>NUCLEOTIDE SEQUENCE [LARGE SCALE GENOMIC DNA]</scope>
    <source>
        <strain evidence="6">KCTC 12861</strain>
    </source>
</reference>
<dbReference type="RefSeq" id="WP_189435703.1">
    <property type="nucleotide sequence ID" value="NZ_BMXE01000002.1"/>
</dbReference>
<feature type="compositionally biased region" description="Polar residues" evidence="1">
    <location>
        <begin position="518"/>
        <end position="530"/>
    </location>
</feature>
<evidence type="ECO:0000256" key="1">
    <source>
        <dbReference type="SAM" id="MobiDB-lite"/>
    </source>
</evidence>
<evidence type="ECO:0000259" key="2">
    <source>
        <dbReference type="Pfam" id="PF01977"/>
    </source>
</evidence>
<dbReference type="Proteomes" id="UP000637980">
    <property type="component" value="Unassembled WGS sequence"/>
</dbReference>
<dbReference type="InterPro" id="IPR048304">
    <property type="entry name" value="UbiD_Rift_dom"/>
</dbReference>
<sequence length="530" mass="58545">MYWRTEKKFETLSGFLNVLDAQQELVRVKAPVSTQFEATEIHRQVIEQGGPVLQFDNAITCAGTKSSMPLVTNVFGTRERVALGLGCAPDELPALGELLAYLRSPQPPKGLKGFIDALPVAKAAWVARPKRLRSSALIDMPVDLEQLPVQMCWPNDAGPLITWGIVITRPPGKDDPSQYNLGIYRAQVIGKDKAILRWLAMRGGAAHHRLWQARGERMPVAVVIGADPATILSAVIPTPSDVSELMISGVLSGGRPELIPCKHIDLHVPASSEIVLEGFAEPTETAEEGPFGDHTGYYNDPDQFPVFKVSGIRARKDPVYMSTFTGRAPDEPAVLSETMNDVFLPLLKQQIPEVVDLWLPPEACSYRIAVLKIKKSYPGQARRVMMGMWSLLPQFTMTKLIITVDEDIDCRSWSDVMWSVATRMDPSRDLVVLDRTPVDTLDFASGMEGLGGKLGIDATTKIGSETRTDWPEVMRMPEELTKQVEDRWDELFPGGLPKKQSSEKPDKEHPKDAITPSELKNSSVSSEKAE</sequence>
<dbReference type="SUPFAM" id="SSF50475">
    <property type="entry name" value="FMN-binding split barrel"/>
    <property type="match status" value="1"/>
</dbReference>
<evidence type="ECO:0000259" key="4">
    <source>
        <dbReference type="Pfam" id="PF20696"/>
    </source>
</evidence>
<accession>A0ABQ3E402</accession>
<comment type="caution">
    <text evidence="5">The sequence shown here is derived from an EMBL/GenBank/DDBJ whole genome shotgun (WGS) entry which is preliminary data.</text>
</comment>
<organism evidence="5 6">
    <name type="scientific">Pseudovibrio japonicus</name>
    <dbReference type="NCBI Taxonomy" id="366534"/>
    <lineage>
        <taxon>Bacteria</taxon>
        <taxon>Pseudomonadati</taxon>
        <taxon>Pseudomonadota</taxon>
        <taxon>Alphaproteobacteria</taxon>
        <taxon>Hyphomicrobiales</taxon>
        <taxon>Stappiaceae</taxon>
        <taxon>Pseudovibrio</taxon>
    </lineage>
</organism>
<dbReference type="Gene3D" id="3.40.1670.10">
    <property type="entry name" value="UbiD C-terminal domain-like"/>
    <property type="match status" value="1"/>
</dbReference>
<dbReference type="InterPro" id="IPR049381">
    <property type="entry name" value="UbiD-like_C"/>
</dbReference>
<evidence type="ECO:0000259" key="3">
    <source>
        <dbReference type="Pfam" id="PF20695"/>
    </source>
</evidence>
<name>A0ABQ3E402_9HYPH</name>
<evidence type="ECO:0000313" key="5">
    <source>
        <dbReference type="EMBL" id="GHB24081.1"/>
    </source>
</evidence>
<dbReference type="Pfam" id="PF20696">
    <property type="entry name" value="UbiD_C"/>
    <property type="match status" value="1"/>
</dbReference>
<feature type="compositionally biased region" description="Basic and acidic residues" evidence="1">
    <location>
        <begin position="500"/>
        <end position="512"/>
    </location>
</feature>
<dbReference type="Pfam" id="PF20695">
    <property type="entry name" value="UbiD_N"/>
    <property type="match status" value="1"/>
</dbReference>
<feature type="region of interest" description="Disordered" evidence="1">
    <location>
        <begin position="484"/>
        <end position="530"/>
    </location>
</feature>
<dbReference type="EMBL" id="BMXE01000002">
    <property type="protein sequence ID" value="GHB24081.1"/>
    <property type="molecule type" value="Genomic_DNA"/>
</dbReference>
<dbReference type="NCBIfam" id="TIGR00148">
    <property type="entry name" value="UbiD family decarboxylase"/>
    <property type="match status" value="1"/>
</dbReference>
<evidence type="ECO:0000313" key="6">
    <source>
        <dbReference type="Proteomes" id="UP000637980"/>
    </source>
</evidence>
<proteinExistence type="predicted"/>
<gene>
    <name evidence="5" type="ORF">GCM10007094_10110</name>
</gene>
<protein>
    <submittedName>
        <fullName evidence="5">3-octaprenyl-4-hydroxybenzoate carboxy-lyase</fullName>
    </submittedName>
</protein>
<dbReference type="InterPro" id="IPR002830">
    <property type="entry name" value="UbiD"/>
</dbReference>
<dbReference type="InterPro" id="IPR049383">
    <property type="entry name" value="UbiD-like_N"/>
</dbReference>
<dbReference type="PANTHER" id="PTHR30108:SF17">
    <property type="entry name" value="FERULIC ACID DECARBOXYLASE 1"/>
    <property type="match status" value="1"/>
</dbReference>
<keyword evidence="6" id="KW-1185">Reference proteome</keyword>
<feature type="domain" description="3-octaprenyl-4-hydroxybenzoate carboxy-lyase-like N-terminal" evidence="3">
    <location>
        <begin position="17"/>
        <end position="92"/>
    </location>
</feature>
<dbReference type="PANTHER" id="PTHR30108">
    <property type="entry name" value="3-OCTAPRENYL-4-HYDROXYBENZOATE CARBOXY-LYASE-RELATED"/>
    <property type="match status" value="1"/>
</dbReference>
<dbReference type="Pfam" id="PF01977">
    <property type="entry name" value="UbiD"/>
    <property type="match status" value="1"/>
</dbReference>
<feature type="domain" description="3-octaprenyl-4-hydroxybenzoate carboxy-lyase-like C-terminal" evidence="4">
    <location>
        <begin position="335"/>
        <end position="458"/>
    </location>
</feature>